<evidence type="ECO:0000256" key="8">
    <source>
        <dbReference type="ARBA" id="ARBA00022801"/>
    </source>
</evidence>
<evidence type="ECO:0000313" key="14">
    <source>
        <dbReference type="Proteomes" id="UP000249645"/>
    </source>
</evidence>
<keyword evidence="8" id="KW-0378">Hydrolase</keyword>
<keyword evidence="7" id="KW-0732">Signal</keyword>
<keyword evidence="10" id="KW-0482">Metalloprotease</keyword>
<evidence type="ECO:0000256" key="5">
    <source>
        <dbReference type="ARBA" id="ARBA00022692"/>
    </source>
</evidence>
<evidence type="ECO:0000256" key="10">
    <source>
        <dbReference type="ARBA" id="ARBA00023049"/>
    </source>
</evidence>
<dbReference type="Proteomes" id="UP000249645">
    <property type="component" value="Unassembled WGS sequence"/>
</dbReference>
<evidence type="ECO:0000256" key="12">
    <source>
        <dbReference type="ARBA" id="ARBA00023180"/>
    </source>
</evidence>
<dbReference type="PANTHER" id="PTHR31120">
    <property type="entry name" value="METALLOPROTEASE TIKI"/>
    <property type="match status" value="1"/>
</dbReference>
<comment type="subcellular location">
    <subcellularLocation>
        <location evidence="3">Membrane</location>
        <topology evidence="3">Single-pass type I membrane protein</topology>
    </subcellularLocation>
</comment>
<organism evidence="13 14">
    <name type="scientific">Pseudopedobacter saltans</name>
    <dbReference type="NCBI Taxonomy" id="151895"/>
    <lineage>
        <taxon>Bacteria</taxon>
        <taxon>Pseudomonadati</taxon>
        <taxon>Bacteroidota</taxon>
        <taxon>Sphingobacteriia</taxon>
        <taxon>Sphingobacteriales</taxon>
        <taxon>Sphingobacteriaceae</taxon>
        <taxon>Pseudopedobacter</taxon>
    </lineage>
</organism>
<comment type="caution">
    <text evidence="13">The sequence shown here is derived from an EMBL/GenBank/DDBJ whole genome shotgun (WGS) entry which is preliminary data.</text>
</comment>
<dbReference type="PANTHER" id="PTHR31120:SF6">
    <property type="entry name" value="METALLOPROTEASE TIKI HOMOLOG"/>
    <property type="match status" value="1"/>
</dbReference>
<sequence length="767" mass="86967">MKEVLGSEDYKQYATLLKNRFGKSADEVTTQDILQEKNKWVDEYLKKGEMPTFVDGFLYSIAKKQGKWLGGIEDITDQTNLEDVLLDKSDIAYVLADNKTNHIYFKKENEKSLNKMIGLYNDQDLEGIESFSNLGMVAQKKDLLLIKKKKKMARRMDSLAHLRTMFLAVGAAHLPGDSGVISLLRKRGFLVEPVVGREKIAAKKYKFTEVTVPWTEVRDKANLYKIAMPGPPTTITPAGMLEMKLYFDISEFKGFYIMAFSDLKKVEDSDSAYNAYATKIFNTKKVLPKPINMGGIKGREYYGKIQNYPSRLQLYFQGHTVYMLVAYSLRDGSLSDTSSQRFFNSFQPTILDSTSGSEDTFIFSDSIMGVQFHTPVTMSFNGSMSDTTSDNWRVSVWNGTDPTTGSLVMLLKKEVKPGFHIVNDNIIHDDFLTLLQAQYKNLEVKETSIEGKKAYNVLGTNIANRFYMRSLNTMKEGKAFFLFLMGDSSLISSSHISQSFESFRFIPHPITKWQYNSMPLQNFEVWTPSPIRAFKPKGNGAQYISYDTATGTTYTIILDTLNRFVWGKSDSSFLRNYLKNEFDKDSILTTSNLQKDSMGGISFLVKPEGASNVYKRLSYWLNGHQIFKLVTYGSMELVNSENVDRFFTGFKVKSLAEDHLSQVDPADVYKNLSSPDSALRNEAHQALSQIPFDKEDLPLLHSALFKKYPSLGDYDRGDINWAISEKISKLGDSSSIDFIMNQYDSLIKNDTLGREVAVTTLANMQTL</sequence>
<dbReference type="Pfam" id="PF01963">
    <property type="entry name" value="TraB_PrgY_gumN"/>
    <property type="match status" value="1"/>
</dbReference>
<keyword evidence="5" id="KW-0812">Transmembrane</keyword>
<comment type="cofactor">
    <cofactor evidence="1">
        <name>Mn(2+)</name>
        <dbReference type="ChEBI" id="CHEBI:29035"/>
    </cofactor>
</comment>
<name>A0A2W5F5J5_9SPHI</name>
<evidence type="ECO:0000256" key="9">
    <source>
        <dbReference type="ARBA" id="ARBA00022989"/>
    </source>
</evidence>
<dbReference type="InterPro" id="IPR040230">
    <property type="entry name" value="TIKI1/2-like"/>
</dbReference>
<dbReference type="CDD" id="cd14789">
    <property type="entry name" value="Tiki"/>
    <property type="match status" value="1"/>
</dbReference>
<proteinExistence type="predicted"/>
<dbReference type="AlphaFoldDB" id="A0A2W5F5J5"/>
<comment type="cofactor">
    <cofactor evidence="2">
        <name>Co(2+)</name>
        <dbReference type="ChEBI" id="CHEBI:48828"/>
    </cofactor>
</comment>
<evidence type="ECO:0000256" key="4">
    <source>
        <dbReference type="ARBA" id="ARBA00022670"/>
    </source>
</evidence>
<dbReference type="GO" id="GO:0006508">
    <property type="term" value="P:proteolysis"/>
    <property type="evidence" value="ECO:0007669"/>
    <property type="project" value="UniProtKB-KW"/>
</dbReference>
<evidence type="ECO:0000256" key="3">
    <source>
        <dbReference type="ARBA" id="ARBA00004479"/>
    </source>
</evidence>
<dbReference type="GO" id="GO:0030178">
    <property type="term" value="P:negative regulation of Wnt signaling pathway"/>
    <property type="evidence" value="ECO:0007669"/>
    <property type="project" value="InterPro"/>
</dbReference>
<keyword evidence="9" id="KW-1133">Transmembrane helix</keyword>
<keyword evidence="11" id="KW-0472">Membrane</keyword>
<dbReference type="GO" id="GO:0016020">
    <property type="term" value="C:membrane"/>
    <property type="evidence" value="ECO:0007669"/>
    <property type="project" value="UniProtKB-SubCell"/>
</dbReference>
<keyword evidence="12" id="KW-0325">Glycoprotein</keyword>
<evidence type="ECO:0008006" key="15">
    <source>
        <dbReference type="Google" id="ProtNLM"/>
    </source>
</evidence>
<dbReference type="EMBL" id="QFOI01000106">
    <property type="protein sequence ID" value="PZP49554.1"/>
    <property type="molecule type" value="Genomic_DNA"/>
</dbReference>
<evidence type="ECO:0000256" key="6">
    <source>
        <dbReference type="ARBA" id="ARBA00022723"/>
    </source>
</evidence>
<gene>
    <name evidence="13" type="ORF">DI598_07545</name>
</gene>
<evidence type="ECO:0000256" key="7">
    <source>
        <dbReference type="ARBA" id="ARBA00022729"/>
    </source>
</evidence>
<evidence type="ECO:0000313" key="13">
    <source>
        <dbReference type="EMBL" id="PZP49554.1"/>
    </source>
</evidence>
<reference evidence="13 14" key="1">
    <citation type="submission" date="2017-11" db="EMBL/GenBank/DDBJ databases">
        <title>Infants hospitalized years apart are colonized by the same room-sourced microbial strains.</title>
        <authorList>
            <person name="Brooks B."/>
            <person name="Olm M.R."/>
            <person name="Firek B.A."/>
            <person name="Baker R."/>
            <person name="Thomas B.C."/>
            <person name="Morowitz M.J."/>
            <person name="Banfield J.F."/>
        </authorList>
    </citation>
    <scope>NUCLEOTIDE SEQUENCE [LARGE SCALE GENOMIC DNA]</scope>
    <source>
        <strain evidence="13">S2_009_000_R2_76</strain>
    </source>
</reference>
<evidence type="ECO:0000256" key="2">
    <source>
        <dbReference type="ARBA" id="ARBA00001941"/>
    </source>
</evidence>
<dbReference type="InterPro" id="IPR002816">
    <property type="entry name" value="TraB/PrgY/GumN_fam"/>
</dbReference>
<keyword evidence="6" id="KW-0479">Metal-binding</keyword>
<evidence type="ECO:0000256" key="1">
    <source>
        <dbReference type="ARBA" id="ARBA00001936"/>
    </source>
</evidence>
<dbReference type="GO" id="GO:0046872">
    <property type="term" value="F:metal ion binding"/>
    <property type="evidence" value="ECO:0007669"/>
    <property type="project" value="UniProtKB-KW"/>
</dbReference>
<protein>
    <recommendedName>
        <fullName evidence="15">TraB/GumN family protein</fullName>
    </recommendedName>
</protein>
<accession>A0A2W5F5J5</accession>
<evidence type="ECO:0000256" key="11">
    <source>
        <dbReference type="ARBA" id="ARBA00023136"/>
    </source>
</evidence>
<dbReference type="GO" id="GO:0004222">
    <property type="term" value="F:metalloendopeptidase activity"/>
    <property type="evidence" value="ECO:0007669"/>
    <property type="project" value="TreeGrafter"/>
</dbReference>
<keyword evidence="4" id="KW-0645">Protease</keyword>